<reference evidence="2" key="1">
    <citation type="submission" date="2016-04" db="EMBL/GenBank/DDBJ databases">
        <authorList>
            <person name="Shah S.A."/>
            <person name="Garrett R.A."/>
        </authorList>
    </citation>
    <scope>NUCLEOTIDE SEQUENCE [LARGE SCALE GENOMIC DNA]</scope>
    <source>
        <strain evidence="2">ATCC 35091 / DSM 1616 / JCM 8930 / NBRC 15331 / P1</strain>
    </source>
</reference>
<organism evidence="1 2">
    <name type="scientific">Saccharolobus solfataricus</name>
    <name type="common">Sulfolobus solfataricus</name>
    <dbReference type="NCBI Taxonomy" id="2287"/>
    <lineage>
        <taxon>Archaea</taxon>
        <taxon>Thermoproteota</taxon>
        <taxon>Thermoprotei</taxon>
        <taxon>Sulfolobales</taxon>
        <taxon>Sulfolobaceae</taxon>
        <taxon>Saccharolobus</taxon>
    </lineage>
</organism>
<dbReference type="AlphaFoldDB" id="A0A157T483"/>
<dbReference type="EMBL" id="LT549890">
    <property type="protein sequence ID" value="SAI86155.1"/>
    <property type="molecule type" value="Genomic_DNA"/>
</dbReference>
<sequence>MTNNNMIEEEEELKLIKQIFLVIKENVPDDCRDLVINRLVDKLMNDIKDLGVKETMKKWLGEEEDELILVH</sequence>
<protein>
    <submittedName>
        <fullName evidence="1">Uncharacterized protein</fullName>
    </submittedName>
</protein>
<dbReference type="PATRIC" id="fig|2287.9.peg.2728"/>
<proteinExistence type="predicted"/>
<evidence type="ECO:0000313" key="1">
    <source>
        <dbReference type="EMBL" id="SAI86155.1"/>
    </source>
</evidence>
<accession>A0A157T483</accession>
<evidence type="ECO:0000313" key="2">
    <source>
        <dbReference type="Proteomes" id="UP000076770"/>
    </source>
</evidence>
<dbReference type="Proteomes" id="UP000076770">
    <property type="component" value="Chromosome i"/>
</dbReference>
<name>A0A157T483_SACSO</name>
<gene>
    <name evidence="1" type="ORF">SSOP1_2601</name>
</gene>